<dbReference type="InterPro" id="IPR006073">
    <property type="entry name" value="GTP-bd"/>
</dbReference>
<dbReference type="STRING" id="425400.LS65_00235"/>
<protein>
    <recommendedName>
        <fullName evidence="8">GTPase Obg</fullName>
        <ecNumber evidence="8">3.6.5.-</ecNumber>
    </recommendedName>
    <alternativeName>
        <fullName evidence="8">GTP-binding protein Obg</fullName>
    </alternativeName>
</protein>
<dbReference type="Gene3D" id="3.40.50.300">
    <property type="entry name" value="P-loop containing nucleotide triphosphate hydrolases"/>
    <property type="match status" value="1"/>
</dbReference>
<keyword evidence="6 8" id="KW-0460">Magnesium</keyword>
<evidence type="ECO:0000256" key="1">
    <source>
        <dbReference type="ARBA" id="ARBA00007699"/>
    </source>
</evidence>
<name>A0A4U8TKW2_9HELI</name>
<feature type="domain" description="OBG-type G" evidence="9">
    <location>
        <begin position="159"/>
        <end position="339"/>
    </location>
</feature>
<dbReference type="GO" id="GO:0000287">
    <property type="term" value="F:magnesium ion binding"/>
    <property type="evidence" value="ECO:0007669"/>
    <property type="project" value="InterPro"/>
</dbReference>
<dbReference type="InterPro" id="IPR031167">
    <property type="entry name" value="G_OBG"/>
</dbReference>
<keyword evidence="4 8" id="KW-0547">Nucleotide-binding</keyword>
<dbReference type="RefSeq" id="WP_034360295.1">
    <property type="nucleotide sequence ID" value="NZ_CAJUDB010000015.1"/>
</dbReference>
<dbReference type="NCBIfam" id="TIGR02729">
    <property type="entry name" value="Obg_CgtA"/>
    <property type="match status" value="1"/>
</dbReference>
<dbReference type="GO" id="GO:0005525">
    <property type="term" value="F:GTP binding"/>
    <property type="evidence" value="ECO:0007669"/>
    <property type="project" value="UniProtKB-UniRule"/>
</dbReference>
<comment type="subunit">
    <text evidence="8">Monomer.</text>
</comment>
<dbReference type="Pfam" id="PF01018">
    <property type="entry name" value="GTP1_OBG"/>
    <property type="match status" value="1"/>
</dbReference>
<feature type="binding site" evidence="8">
    <location>
        <begin position="190"/>
        <end position="194"/>
    </location>
    <ligand>
        <name>GTP</name>
        <dbReference type="ChEBI" id="CHEBI:37565"/>
    </ligand>
</feature>
<dbReference type="PROSITE" id="PS51710">
    <property type="entry name" value="G_OBG"/>
    <property type="match status" value="1"/>
</dbReference>
<comment type="similarity">
    <text evidence="1 8">Belongs to the TRAFAC class OBG-HflX-like GTPase superfamily. OBG GTPase family.</text>
</comment>
<feature type="binding site" evidence="8">
    <location>
        <begin position="280"/>
        <end position="283"/>
    </location>
    <ligand>
        <name>GTP</name>
        <dbReference type="ChEBI" id="CHEBI:37565"/>
    </ligand>
</feature>
<dbReference type="InterPro" id="IPR006074">
    <property type="entry name" value="GTP1-OBG_CS"/>
</dbReference>
<dbReference type="GO" id="GO:0042254">
    <property type="term" value="P:ribosome biogenesis"/>
    <property type="evidence" value="ECO:0007669"/>
    <property type="project" value="UniProtKB-UniRule"/>
</dbReference>
<dbReference type="PROSITE" id="PS51883">
    <property type="entry name" value="OBG"/>
    <property type="match status" value="1"/>
</dbReference>
<dbReference type="Proteomes" id="UP000029707">
    <property type="component" value="Unassembled WGS sequence"/>
</dbReference>
<evidence type="ECO:0000313" key="12">
    <source>
        <dbReference type="Proteomes" id="UP000029707"/>
    </source>
</evidence>
<proteinExistence type="inferred from homology"/>
<evidence type="ECO:0000256" key="8">
    <source>
        <dbReference type="HAMAP-Rule" id="MF_01454"/>
    </source>
</evidence>
<reference evidence="11 12" key="1">
    <citation type="journal article" date="2014" name="Genome Announc.">
        <title>Draft genome sequences of eight enterohepatic helicobacter species isolated from both laboratory and wild rodents.</title>
        <authorList>
            <person name="Sheh A."/>
            <person name="Shen Z."/>
            <person name="Fox J.G."/>
        </authorList>
    </citation>
    <scope>NUCLEOTIDE SEQUENCE [LARGE SCALE GENOMIC DNA]</scope>
    <source>
        <strain evidence="11 12">MIT 01-6451</strain>
    </source>
</reference>
<dbReference type="InterPro" id="IPR014100">
    <property type="entry name" value="GTP-bd_Obg/CgtA"/>
</dbReference>
<dbReference type="AlphaFoldDB" id="A0A4U8TKW2"/>
<dbReference type="HAMAP" id="MF_01454">
    <property type="entry name" value="GTPase_Obg"/>
    <property type="match status" value="1"/>
</dbReference>
<feature type="binding site" evidence="8">
    <location>
        <begin position="165"/>
        <end position="172"/>
    </location>
    <ligand>
        <name>GTP</name>
        <dbReference type="ChEBI" id="CHEBI:37565"/>
    </ligand>
</feature>
<dbReference type="PIRSF" id="PIRSF002401">
    <property type="entry name" value="GTP_bd_Obg/CgtA"/>
    <property type="match status" value="1"/>
</dbReference>
<dbReference type="CDD" id="cd01898">
    <property type="entry name" value="Obg"/>
    <property type="match status" value="1"/>
</dbReference>
<dbReference type="EMBL" id="JRMQ02000013">
    <property type="protein sequence ID" value="TLE00289.1"/>
    <property type="molecule type" value="Genomic_DNA"/>
</dbReference>
<dbReference type="Gene3D" id="2.70.210.12">
    <property type="entry name" value="GTP1/OBG domain"/>
    <property type="match status" value="1"/>
</dbReference>
<gene>
    <name evidence="11" type="primary">obgE</name>
    <name evidence="8" type="synonym">obg</name>
    <name evidence="11" type="ORF">LS65_008190</name>
</gene>
<dbReference type="EC" id="3.6.5.-" evidence="8"/>
<dbReference type="InterPro" id="IPR027417">
    <property type="entry name" value="P-loop_NTPase"/>
</dbReference>
<comment type="subcellular location">
    <subcellularLocation>
        <location evidence="8">Cytoplasm</location>
    </subcellularLocation>
</comment>
<dbReference type="GO" id="GO:0005737">
    <property type="term" value="C:cytoplasm"/>
    <property type="evidence" value="ECO:0007669"/>
    <property type="project" value="UniProtKB-SubCell"/>
</dbReference>
<dbReference type="InterPro" id="IPR045086">
    <property type="entry name" value="OBG_GTPase"/>
</dbReference>
<comment type="caution">
    <text evidence="11">The sequence shown here is derived from an EMBL/GenBank/DDBJ whole genome shotgun (WGS) entry which is preliminary data.</text>
</comment>
<dbReference type="SUPFAM" id="SSF52540">
    <property type="entry name" value="P-loop containing nucleoside triphosphate hydrolases"/>
    <property type="match status" value="1"/>
</dbReference>
<organism evidence="11 12">
    <name type="scientific">Helicobacter japonicus</name>
    <dbReference type="NCBI Taxonomy" id="425400"/>
    <lineage>
        <taxon>Bacteria</taxon>
        <taxon>Pseudomonadati</taxon>
        <taxon>Campylobacterota</taxon>
        <taxon>Epsilonproteobacteria</taxon>
        <taxon>Campylobacterales</taxon>
        <taxon>Helicobacteraceae</taxon>
        <taxon>Helicobacter</taxon>
    </lineage>
</organism>
<sequence length="341" mass="37035">MFVDSVDIFVASGKGGAGAVSFRREKFVINGGPDGGDGGDGGDVYVEVDNNTDTLSKFRGARHYKAKNGQPGQAKHCSGKRGAHITLKVPLGTQILDFDTKELIVDMDTYPKNVCLLKGGKGGLGNAHFKNATNQAPTYAQSGLSGEEKHILLELKLIADVGLVGFPNVGKSTLISTLSNAKPEVANYEFTTLIPHLGVVDADEFSSFVMADIPGIIEGASGGKGLGIAFLKHIERTGFLLFVLDIMREQSLKEQWEILCLELEKFSPILSQRAFGIVLSKSDMRHLAEEFADKFDKQKQELEQFLAQKGNPQSFILPISSLEKSGLKELVFEILESIHKH</sequence>
<dbReference type="GeneID" id="82322200"/>
<dbReference type="PROSITE" id="PS00905">
    <property type="entry name" value="GTP1_OBG"/>
    <property type="match status" value="1"/>
</dbReference>
<dbReference type="InterPro" id="IPR006169">
    <property type="entry name" value="GTP1_OBG_dom"/>
</dbReference>
<keyword evidence="12" id="KW-1185">Reference proteome</keyword>
<evidence type="ECO:0000256" key="4">
    <source>
        <dbReference type="ARBA" id="ARBA00022741"/>
    </source>
</evidence>
<evidence type="ECO:0000259" key="9">
    <source>
        <dbReference type="PROSITE" id="PS51710"/>
    </source>
</evidence>
<dbReference type="PANTHER" id="PTHR11702:SF31">
    <property type="entry name" value="MITOCHONDRIAL RIBOSOME-ASSOCIATED GTPASE 2"/>
    <property type="match status" value="1"/>
</dbReference>
<evidence type="ECO:0000259" key="10">
    <source>
        <dbReference type="PROSITE" id="PS51883"/>
    </source>
</evidence>
<evidence type="ECO:0000256" key="2">
    <source>
        <dbReference type="ARBA" id="ARBA00022490"/>
    </source>
</evidence>
<evidence type="ECO:0000256" key="3">
    <source>
        <dbReference type="ARBA" id="ARBA00022723"/>
    </source>
</evidence>
<keyword evidence="5 8" id="KW-0378">Hydrolase</keyword>
<accession>A0A4U8TKW2</accession>
<keyword evidence="7 8" id="KW-0342">GTP-binding</keyword>
<evidence type="ECO:0000256" key="6">
    <source>
        <dbReference type="ARBA" id="ARBA00022842"/>
    </source>
</evidence>
<feature type="binding site" evidence="8">
    <location>
        <position position="172"/>
    </location>
    <ligand>
        <name>Mg(2+)</name>
        <dbReference type="ChEBI" id="CHEBI:18420"/>
    </ligand>
</feature>
<evidence type="ECO:0000313" key="11">
    <source>
        <dbReference type="EMBL" id="TLE00289.1"/>
    </source>
</evidence>
<dbReference type="PRINTS" id="PR00326">
    <property type="entry name" value="GTP1OBG"/>
</dbReference>
<comment type="cofactor">
    <cofactor evidence="8">
        <name>Mg(2+)</name>
        <dbReference type="ChEBI" id="CHEBI:18420"/>
    </cofactor>
</comment>
<dbReference type="GO" id="GO:0003924">
    <property type="term" value="F:GTPase activity"/>
    <property type="evidence" value="ECO:0007669"/>
    <property type="project" value="UniProtKB-UniRule"/>
</dbReference>
<feature type="binding site" evidence="8">
    <location>
        <begin position="320"/>
        <end position="322"/>
    </location>
    <ligand>
        <name>GTP</name>
        <dbReference type="ChEBI" id="CHEBI:37565"/>
    </ligand>
</feature>
<feature type="binding site" evidence="8">
    <location>
        <begin position="212"/>
        <end position="215"/>
    </location>
    <ligand>
        <name>GTP</name>
        <dbReference type="ChEBI" id="CHEBI:37565"/>
    </ligand>
</feature>
<feature type="binding site" evidence="8">
    <location>
        <position position="192"/>
    </location>
    <ligand>
        <name>Mg(2+)</name>
        <dbReference type="ChEBI" id="CHEBI:18420"/>
    </ligand>
</feature>
<dbReference type="SUPFAM" id="SSF82051">
    <property type="entry name" value="Obg GTP-binding protein N-terminal domain"/>
    <property type="match status" value="1"/>
</dbReference>
<comment type="function">
    <text evidence="8">An essential GTPase which binds GTP, GDP and possibly (p)ppGpp with moderate affinity, with high nucleotide exchange rates and a fairly low GTP hydrolysis rate. Plays a role in control of the cell cycle, stress response, ribosome biogenesis and in those bacteria that undergo differentiation, in morphogenesis control.</text>
</comment>
<dbReference type="PANTHER" id="PTHR11702">
    <property type="entry name" value="DEVELOPMENTALLY REGULATED GTP-BINDING PROTEIN-RELATED"/>
    <property type="match status" value="1"/>
</dbReference>
<dbReference type="NCBIfam" id="NF008956">
    <property type="entry name" value="PRK12299.1"/>
    <property type="match status" value="1"/>
</dbReference>
<feature type="domain" description="Obg" evidence="10">
    <location>
        <begin position="1"/>
        <end position="158"/>
    </location>
</feature>
<evidence type="ECO:0000256" key="5">
    <source>
        <dbReference type="ARBA" id="ARBA00022801"/>
    </source>
</evidence>
<dbReference type="Pfam" id="PF01926">
    <property type="entry name" value="MMR_HSR1"/>
    <property type="match status" value="1"/>
</dbReference>
<dbReference type="FunFam" id="2.70.210.12:FF:000001">
    <property type="entry name" value="GTPase Obg"/>
    <property type="match status" value="1"/>
</dbReference>
<keyword evidence="3 8" id="KW-0479">Metal-binding</keyword>
<dbReference type="NCBIfam" id="NF008955">
    <property type="entry name" value="PRK12297.1"/>
    <property type="match status" value="1"/>
</dbReference>
<dbReference type="GO" id="GO:0043022">
    <property type="term" value="F:ribosome binding"/>
    <property type="evidence" value="ECO:0007669"/>
    <property type="project" value="UniProtKB-ARBA"/>
</dbReference>
<evidence type="ECO:0000256" key="7">
    <source>
        <dbReference type="ARBA" id="ARBA00023134"/>
    </source>
</evidence>
<dbReference type="OrthoDB" id="9807318at2"/>
<keyword evidence="2 8" id="KW-0963">Cytoplasm</keyword>
<dbReference type="InterPro" id="IPR036726">
    <property type="entry name" value="GTP1_OBG_dom_sf"/>
</dbReference>